<gene>
    <name evidence="9" type="ORF">NBRC116585_26050</name>
</gene>
<comment type="subcellular location">
    <subcellularLocation>
        <location evidence="1">Membrane</location>
        <topology evidence="1">Multi-pass membrane protein</topology>
    </subcellularLocation>
</comment>
<dbReference type="PANTHER" id="PTHR30576:SF21">
    <property type="entry name" value="UDP-GLUCOSE:UNDECAPRENYL-PHOSPHATE GLUCOSE-1-PHOSPHATE TRANSFERASE"/>
    <property type="match status" value="1"/>
</dbReference>
<comment type="caution">
    <text evidence="9">The sequence shown here is derived from an EMBL/GenBank/DDBJ whole genome shotgun (WGS) entry which is preliminary data.</text>
</comment>
<feature type="transmembrane region" description="Helical" evidence="7">
    <location>
        <begin position="43"/>
        <end position="63"/>
    </location>
</feature>
<feature type="transmembrane region" description="Helical" evidence="7">
    <location>
        <begin position="16"/>
        <end position="37"/>
    </location>
</feature>
<name>A0ABQ0A267_9GAMM</name>
<evidence type="ECO:0000256" key="2">
    <source>
        <dbReference type="ARBA" id="ARBA00006464"/>
    </source>
</evidence>
<keyword evidence="6 7" id="KW-0472">Membrane</keyword>
<evidence type="ECO:0000313" key="9">
    <source>
        <dbReference type="EMBL" id="GAA6146487.1"/>
    </source>
</evidence>
<dbReference type="InterPro" id="IPR017473">
    <property type="entry name" value="Undecaprenyl-P_gluc_Ptfrase"/>
</dbReference>
<proteinExistence type="inferred from homology"/>
<dbReference type="Pfam" id="PF02397">
    <property type="entry name" value="Bac_transf"/>
    <property type="match status" value="1"/>
</dbReference>
<evidence type="ECO:0000256" key="3">
    <source>
        <dbReference type="ARBA" id="ARBA00022679"/>
    </source>
</evidence>
<keyword evidence="3" id="KW-0808">Transferase</keyword>
<dbReference type="InterPro" id="IPR017475">
    <property type="entry name" value="EPS_sugar_tfrase"/>
</dbReference>
<reference evidence="9 10" key="1">
    <citation type="submission" date="2024-04" db="EMBL/GenBank/DDBJ databases">
        <title>Draft genome sequence of Thalassolituus maritimus NBRC 116585.</title>
        <authorList>
            <person name="Miyakawa T."/>
            <person name="Kusuya Y."/>
            <person name="Miura T."/>
        </authorList>
    </citation>
    <scope>NUCLEOTIDE SEQUENCE [LARGE SCALE GENOMIC DNA]</scope>
    <source>
        <strain evidence="9 10">5NW40-0001</strain>
    </source>
</reference>
<sequence>MTKQGIIRSNENTFGVVYRVIDISIILVTLLVCIIAFEAPPHSGYLTAGLLSAMGYLLVAESLEIYRSWRAATALRMVTITSSAWIIVSVALLVLAFFAKVSGDYSRLVMGSWMVGAMALLSTWRLIFRLFLREIRLRGYNTRRVAIVGVNEAAVEMRKQIDRSPELGYQFWGFFDDRCDERIMSEYDDVELMGTINQLIELTQSGRFEVIFIALPLKAQARIAEILEKCGDTTASVHLIPDFFTFNLLHARLSEVGNMQTLSVYDSPIFGINDVLKRMFDIIFSLAVLAAISLPMLAIAAAVKFTSKGPVIFKQVRYGLDGRRIEVWKFRSMTAMDNGDKVVQAKKGDARITPVGEFIRRTSLDELPQFINVLQGSMSVVGPRPHAVAHNEEYRKLIPYYMLRHKVKPGITGWAQINGYRGETDTLDKMEGRIEYDLDYIRNWSLWMDVKIVFLTFFKGFTGSHVH</sequence>
<feature type="transmembrane region" description="Helical" evidence="7">
    <location>
        <begin position="282"/>
        <end position="303"/>
    </location>
</feature>
<dbReference type="InterPro" id="IPR003362">
    <property type="entry name" value="Bact_transf"/>
</dbReference>
<evidence type="ECO:0000256" key="4">
    <source>
        <dbReference type="ARBA" id="ARBA00022692"/>
    </source>
</evidence>
<evidence type="ECO:0000256" key="7">
    <source>
        <dbReference type="SAM" id="Phobius"/>
    </source>
</evidence>
<feature type="transmembrane region" description="Helical" evidence="7">
    <location>
        <begin position="75"/>
        <end position="98"/>
    </location>
</feature>
<protein>
    <submittedName>
        <fullName evidence="9">Undecaprenyl-phosphate glucose phosphotransferase</fullName>
    </submittedName>
</protein>
<keyword evidence="10" id="KW-1185">Reference proteome</keyword>
<dbReference type="EMBL" id="BAABWH010000008">
    <property type="protein sequence ID" value="GAA6146487.1"/>
    <property type="molecule type" value="Genomic_DNA"/>
</dbReference>
<accession>A0ABQ0A267</accession>
<evidence type="ECO:0000313" key="10">
    <source>
        <dbReference type="Proteomes" id="UP001481413"/>
    </source>
</evidence>
<dbReference type="InterPro" id="IPR036291">
    <property type="entry name" value="NAD(P)-bd_dom_sf"/>
</dbReference>
<evidence type="ECO:0000256" key="1">
    <source>
        <dbReference type="ARBA" id="ARBA00004141"/>
    </source>
</evidence>
<evidence type="ECO:0000256" key="5">
    <source>
        <dbReference type="ARBA" id="ARBA00022989"/>
    </source>
</evidence>
<dbReference type="SUPFAM" id="SSF51735">
    <property type="entry name" value="NAD(P)-binding Rossmann-fold domains"/>
    <property type="match status" value="1"/>
</dbReference>
<dbReference type="Proteomes" id="UP001481413">
    <property type="component" value="Unassembled WGS sequence"/>
</dbReference>
<comment type="similarity">
    <text evidence="2">Belongs to the bacterial sugar transferase family.</text>
</comment>
<dbReference type="PANTHER" id="PTHR30576">
    <property type="entry name" value="COLANIC BIOSYNTHESIS UDP-GLUCOSE LIPID CARRIER TRANSFERASE"/>
    <property type="match status" value="1"/>
</dbReference>
<organism evidence="9 10">
    <name type="scientific">Thalassolituus maritimus</name>
    <dbReference type="NCBI Taxonomy" id="484498"/>
    <lineage>
        <taxon>Bacteria</taxon>
        <taxon>Pseudomonadati</taxon>
        <taxon>Pseudomonadota</taxon>
        <taxon>Gammaproteobacteria</taxon>
        <taxon>Oceanospirillales</taxon>
        <taxon>Oceanospirillaceae</taxon>
        <taxon>Thalassolituus</taxon>
    </lineage>
</organism>
<feature type="domain" description="Bacterial sugar transferase" evidence="8">
    <location>
        <begin position="277"/>
        <end position="460"/>
    </location>
</feature>
<dbReference type="Pfam" id="PF13727">
    <property type="entry name" value="CoA_binding_3"/>
    <property type="match status" value="1"/>
</dbReference>
<evidence type="ECO:0000259" key="8">
    <source>
        <dbReference type="Pfam" id="PF02397"/>
    </source>
</evidence>
<feature type="transmembrane region" description="Helical" evidence="7">
    <location>
        <begin position="110"/>
        <end position="128"/>
    </location>
</feature>
<dbReference type="Gene3D" id="3.40.50.720">
    <property type="entry name" value="NAD(P)-binding Rossmann-like Domain"/>
    <property type="match status" value="1"/>
</dbReference>
<dbReference type="RefSeq" id="WP_353295708.1">
    <property type="nucleotide sequence ID" value="NZ_BAABWH010000008.1"/>
</dbReference>
<dbReference type="NCBIfam" id="TIGR03023">
    <property type="entry name" value="WcaJ_sugtrans"/>
    <property type="match status" value="1"/>
</dbReference>
<dbReference type="NCBIfam" id="TIGR03025">
    <property type="entry name" value="EPS_sugtrans"/>
    <property type="match status" value="1"/>
</dbReference>
<keyword evidence="5 7" id="KW-1133">Transmembrane helix</keyword>
<evidence type="ECO:0000256" key="6">
    <source>
        <dbReference type="ARBA" id="ARBA00023136"/>
    </source>
</evidence>
<keyword evidence="4 7" id="KW-0812">Transmembrane</keyword>